<dbReference type="InterPro" id="IPR043749">
    <property type="entry name" value="DUF5694"/>
</dbReference>
<dbReference type="EMBL" id="QTSU01000002">
    <property type="protein sequence ID" value="RDZ27587.1"/>
    <property type="molecule type" value="Genomic_DNA"/>
</dbReference>
<dbReference type="OrthoDB" id="69432at2"/>
<name>A0A371K158_9GAMM</name>
<proteinExistence type="predicted"/>
<accession>A0A371K158</accession>
<evidence type="ECO:0000313" key="1">
    <source>
        <dbReference type="EMBL" id="RDZ27587.1"/>
    </source>
</evidence>
<protein>
    <submittedName>
        <fullName evidence="1">Uncharacterized protein</fullName>
    </submittedName>
</protein>
<sequence>MLLSSFLASSPAGAQVDLSTLDRDMPGEPTRLLVLGSVHLNALPKGFERDSLQPLLDKLAAFKPDVITIEAISGEQCDLVARHPTIYKPEDIAQYCGNADAARAATGLDVPAAIAEARRLLSQWPDSPTPEQRRRLAAVFMAANEKPSAVVQWLQLPEAERRAGDGLEEALVAALQKSVQYNNENYAIGAVLAARLGLQRLHLVDDHTGDNIDVADGAAYGRAVQRAWSAAEAAAKPMRDRQAALSKSGDMLALYRYINRPDVLQLAIESDFGAALRDRSPERYGRLYVAGWEARNLRMVANIRSAFRERPGARVLSIVGSSHKPWFDAWLGQMQGVELVDAEQALK</sequence>
<gene>
    <name evidence="1" type="ORF">DX914_13650</name>
</gene>
<comment type="caution">
    <text evidence="1">The sequence shown here is derived from an EMBL/GenBank/DDBJ whole genome shotgun (WGS) entry which is preliminary data.</text>
</comment>
<dbReference type="AlphaFoldDB" id="A0A371K158"/>
<organism evidence="1 2">
    <name type="scientific">Lysobacter silvisoli</name>
    <dbReference type="NCBI Taxonomy" id="2293254"/>
    <lineage>
        <taxon>Bacteria</taxon>
        <taxon>Pseudomonadati</taxon>
        <taxon>Pseudomonadota</taxon>
        <taxon>Gammaproteobacteria</taxon>
        <taxon>Lysobacterales</taxon>
        <taxon>Lysobacteraceae</taxon>
        <taxon>Lysobacter</taxon>
    </lineage>
</organism>
<dbReference type="Proteomes" id="UP000264492">
    <property type="component" value="Unassembled WGS sequence"/>
</dbReference>
<evidence type="ECO:0000313" key="2">
    <source>
        <dbReference type="Proteomes" id="UP000264492"/>
    </source>
</evidence>
<keyword evidence="2" id="KW-1185">Reference proteome</keyword>
<dbReference type="Pfam" id="PF18950">
    <property type="entry name" value="DUF5694"/>
    <property type="match status" value="1"/>
</dbReference>
<reference evidence="1 2" key="1">
    <citation type="submission" date="2018-08" db="EMBL/GenBank/DDBJ databases">
        <title>Lysobacter sp. zong2l5, whole genome shotgun sequence.</title>
        <authorList>
            <person name="Zhang X."/>
            <person name="Feng G."/>
            <person name="Zhu H."/>
        </authorList>
    </citation>
    <scope>NUCLEOTIDE SEQUENCE [LARGE SCALE GENOMIC DNA]</scope>
    <source>
        <strain evidence="2">zong2l5</strain>
    </source>
</reference>